<evidence type="ECO:0000256" key="1">
    <source>
        <dbReference type="SAM" id="MobiDB-lite"/>
    </source>
</evidence>
<gene>
    <name evidence="2" type="ORF">STAS_24141</name>
</gene>
<comment type="caution">
    <text evidence="2">The sequence shown here is derived from an EMBL/GenBank/DDBJ whole genome shotgun (WGS) entry which is preliminary data.</text>
</comment>
<protein>
    <submittedName>
        <fullName evidence="2">2-phosphoglycolate phosphatase 1</fullName>
    </submittedName>
</protein>
<accession>A0A5A7QQ64</accession>
<organism evidence="2 3">
    <name type="scientific">Striga asiatica</name>
    <name type="common">Asiatic witchweed</name>
    <name type="synonym">Buchnera asiatica</name>
    <dbReference type="NCBI Taxonomy" id="4170"/>
    <lineage>
        <taxon>Eukaryota</taxon>
        <taxon>Viridiplantae</taxon>
        <taxon>Streptophyta</taxon>
        <taxon>Embryophyta</taxon>
        <taxon>Tracheophyta</taxon>
        <taxon>Spermatophyta</taxon>
        <taxon>Magnoliopsida</taxon>
        <taxon>eudicotyledons</taxon>
        <taxon>Gunneridae</taxon>
        <taxon>Pentapetalae</taxon>
        <taxon>asterids</taxon>
        <taxon>lamiids</taxon>
        <taxon>Lamiales</taxon>
        <taxon>Orobanchaceae</taxon>
        <taxon>Buchnereae</taxon>
        <taxon>Striga</taxon>
    </lineage>
</organism>
<feature type="compositionally biased region" description="Basic and acidic residues" evidence="1">
    <location>
        <begin position="16"/>
        <end position="49"/>
    </location>
</feature>
<proteinExistence type="predicted"/>
<dbReference type="EMBL" id="BKCP01007737">
    <property type="protein sequence ID" value="GER47068.1"/>
    <property type="molecule type" value="Genomic_DNA"/>
</dbReference>
<sequence length="189" mass="21394">MLVAGTSQVAMEWISQEEKENRKMGDRHSDADASKEKRGTSPVPDKADVSSEACKNKISSSVDSEIPTEYEYEYEDIIPPRLTAPLTRKQFRYLAGETSEDDEDGTNFYGESIVYGTPGTRDMTGAERALVAAGYIKGTKKYRIRYKTLRKEQRAYERSCEEDLRGIKNLHVEAVLDKEGNFCWGRFGP</sequence>
<evidence type="ECO:0000313" key="3">
    <source>
        <dbReference type="Proteomes" id="UP000325081"/>
    </source>
</evidence>
<reference evidence="3" key="1">
    <citation type="journal article" date="2019" name="Curr. Biol.">
        <title>Genome Sequence of Striga asiatica Provides Insight into the Evolution of Plant Parasitism.</title>
        <authorList>
            <person name="Yoshida S."/>
            <person name="Kim S."/>
            <person name="Wafula E.K."/>
            <person name="Tanskanen J."/>
            <person name="Kim Y.M."/>
            <person name="Honaas L."/>
            <person name="Yang Z."/>
            <person name="Spallek T."/>
            <person name="Conn C.E."/>
            <person name="Ichihashi Y."/>
            <person name="Cheong K."/>
            <person name="Cui S."/>
            <person name="Der J.P."/>
            <person name="Gundlach H."/>
            <person name="Jiao Y."/>
            <person name="Hori C."/>
            <person name="Ishida J.K."/>
            <person name="Kasahara H."/>
            <person name="Kiba T."/>
            <person name="Kim M.S."/>
            <person name="Koo N."/>
            <person name="Laohavisit A."/>
            <person name="Lee Y.H."/>
            <person name="Lumba S."/>
            <person name="McCourt P."/>
            <person name="Mortimer J.C."/>
            <person name="Mutuku J.M."/>
            <person name="Nomura T."/>
            <person name="Sasaki-Sekimoto Y."/>
            <person name="Seto Y."/>
            <person name="Wang Y."/>
            <person name="Wakatake T."/>
            <person name="Sakakibara H."/>
            <person name="Demura T."/>
            <person name="Yamaguchi S."/>
            <person name="Yoneyama K."/>
            <person name="Manabe R.I."/>
            <person name="Nelson D.C."/>
            <person name="Schulman A.H."/>
            <person name="Timko M.P."/>
            <person name="dePamphilis C.W."/>
            <person name="Choi D."/>
            <person name="Shirasu K."/>
        </authorList>
    </citation>
    <scope>NUCLEOTIDE SEQUENCE [LARGE SCALE GENOMIC DNA]</scope>
    <source>
        <strain evidence="3">cv. UVA1</strain>
    </source>
</reference>
<evidence type="ECO:0000313" key="2">
    <source>
        <dbReference type="EMBL" id="GER47068.1"/>
    </source>
</evidence>
<keyword evidence="3" id="KW-1185">Reference proteome</keyword>
<dbReference type="Proteomes" id="UP000325081">
    <property type="component" value="Unassembled WGS sequence"/>
</dbReference>
<dbReference type="AlphaFoldDB" id="A0A5A7QQ64"/>
<feature type="region of interest" description="Disordered" evidence="1">
    <location>
        <begin position="1"/>
        <end position="62"/>
    </location>
</feature>
<name>A0A5A7QQ64_STRAF</name>